<dbReference type="Gene3D" id="2.60.120.290">
    <property type="entry name" value="Spermadhesin, CUB domain"/>
    <property type="match status" value="2"/>
</dbReference>
<name>A0A6I8TN84_AEDAE</name>
<evidence type="ECO:0000256" key="2">
    <source>
        <dbReference type="PROSITE-ProRule" id="PRU00059"/>
    </source>
</evidence>
<dbReference type="FunFam" id="2.60.120.290:FF:000058">
    <property type="entry name" value="CUB domaincontaining protein"/>
    <property type="match status" value="1"/>
</dbReference>
<dbReference type="PANTHER" id="PTHR47537">
    <property type="entry name" value="CUBILIN"/>
    <property type="match status" value="1"/>
</dbReference>
<keyword evidence="8" id="KW-1185">Reference proteome</keyword>
<evidence type="ECO:0000256" key="5">
    <source>
        <dbReference type="SAM" id="SignalP"/>
    </source>
</evidence>
<evidence type="ECO:0000256" key="4">
    <source>
        <dbReference type="SAM" id="Phobius"/>
    </source>
</evidence>
<organism evidence="7 8">
    <name type="scientific">Aedes aegypti</name>
    <name type="common">Yellowfever mosquito</name>
    <name type="synonym">Culex aegypti</name>
    <dbReference type="NCBI Taxonomy" id="7159"/>
    <lineage>
        <taxon>Eukaryota</taxon>
        <taxon>Metazoa</taxon>
        <taxon>Ecdysozoa</taxon>
        <taxon>Arthropoda</taxon>
        <taxon>Hexapoda</taxon>
        <taxon>Insecta</taxon>
        <taxon>Pterygota</taxon>
        <taxon>Neoptera</taxon>
        <taxon>Endopterygota</taxon>
        <taxon>Diptera</taxon>
        <taxon>Nematocera</taxon>
        <taxon>Culicoidea</taxon>
        <taxon>Culicidae</taxon>
        <taxon>Culicinae</taxon>
        <taxon>Aedini</taxon>
        <taxon>Aedes</taxon>
        <taxon>Stegomyia</taxon>
    </lineage>
</organism>
<dbReference type="InParanoid" id="A0A6I8TN84"/>
<dbReference type="PANTHER" id="PTHR47537:SF2">
    <property type="entry name" value="CUBILIN"/>
    <property type="match status" value="1"/>
</dbReference>
<gene>
    <name evidence="7" type="primary">5568377</name>
</gene>
<reference evidence="7 8" key="1">
    <citation type="submission" date="2017-06" db="EMBL/GenBank/DDBJ databases">
        <title>Aedes aegypti genome working group (AGWG) sequencing and assembly.</title>
        <authorList>
            <consortium name="Aedes aegypti Genome Working Group (AGWG)"/>
            <person name="Matthews B.J."/>
        </authorList>
    </citation>
    <scope>NUCLEOTIDE SEQUENCE [LARGE SCALE GENOMIC DNA]</scope>
    <source>
        <strain evidence="7 8">LVP_AGWG</strain>
    </source>
</reference>
<evidence type="ECO:0000313" key="8">
    <source>
        <dbReference type="Proteomes" id="UP000008820"/>
    </source>
</evidence>
<proteinExistence type="predicted"/>
<dbReference type="InterPro" id="IPR053207">
    <property type="entry name" value="Non-NMDA_GluR_Accessory"/>
</dbReference>
<feature type="domain" description="CUB" evidence="6">
    <location>
        <begin position="222"/>
        <end position="340"/>
    </location>
</feature>
<feature type="domain" description="CUB" evidence="6">
    <location>
        <begin position="84"/>
        <end position="206"/>
    </location>
</feature>
<feature type="signal peptide" evidence="5">
    <location>
        <begin position="1"/>
        <end position="22"/>
    </location>
</feature>
<dbReference type="EnsemblMetazoa" id="AAEL021376-RC">
    <property type="protein sequence ID" value="AAEL021376-PC"/>
    <property type="gene ID" value="AAEL021376"/>
</dbReference>
<comment type="caution">
    <text evidence="2">Lacks conserved residue(s) required for the propagation of feature annotation.</text>
</comment>
<dbReference type="EnsemblMetazoa" id="AAEL021376-RD">
    <property type="protein sequence ID" value="AAEL021376-PD"/>
    <property type="gene ID" value="AAEL021376"/>
</dbReference>
<evidence type="ECO:0000259" key="6">
    <source>
        <dbReference type="PROSITE" id="PS01180"/>
    </source>
</evidence>
<keyword evidence="4" id="KW-0472">Membrane</keyword>
<keyword evidence="4" id="KW-1133">Transmembrane helix</keyword>
<evidence type="ECO:0000256" key="1">
    <source>
        <dbReference type="ARBA" id="ARBA00023157"/>
    </source>
</evidence>
<dbReference type="CDD" id="cd00041">
    <property type="entry name" value="CUB"/>
    <property type="match status" value="2"/>
</dbReference>
<reference evidence="7" key="2">
    <citation type="submission" date="2020-05" db="UniProtKB">
        <authorList>
            <consortium name="EnsemblMetazoa"/>
        </authorList>
    </citation>
    <scope>IDENTIFICATION</scope>
    <source>
        <strain evidence="7">LVP_AGWG</strain>
    </source>
</reference>
<dbReference type="Pfam" id="PF00431">
    <property type="entry name" value="CUB"/>
    <property type="match status" value="2"/>
</dbReference>
<keyword evidence="1" id="KW-1015">Disulfide bond</keyword>
<sequence length="454" mass="48955">MRQHHQLVKVTNFVLYLALVLPGGTLVGQRGLGSGTVRAEAASESHSSGKGTAEFLPSSGNSVIGGGGGTAGHGKGYYRGPPHCKPHTFSSVQWRNGSIAPSHKRSGLFPSATCELYEFIGQGVERIQIVFSEFRLPSKLEPNECGETDILMVFFNIDGRDEVVETLCGDTLPKPILSNGPRLLLEFRSTFNNTENKGFTADFIFLTNFGVTTGHQPSPSVCDFYYFKNASNQGWIQSPNFPGAYPRNIRCNYYFYGDPLDYVLIRFTYFDIEGITPCDEDSASDYVEFSNFNTRDRKYPFYCGTRRDLIARSDGRFFRVTMVSNDRLDGTGFRALYAFESTLNMIGPGSGVIGSGGIYGVGVVGAAGVPFIPGHYQAATSSTTERNVAASVAKVTSGKRGAGMLAVSCARGAFHSDASLLLTGTVLLMLLLLLPSLLAANPPPSSAPSPIQVA</sequence>
<evidence type="ECO:0000313" key="7">
    <source>
        <dbReference type="EnsemblMetazoa" id="AAEL021376-PA"/>
    </source>
</evidence>
<dbReference type="OrthoDB" id="6369184at2759"/>
<feature type="chain" id="PRO_5036386595" description="CUB domain-containing protein" evidence="5">
    <location>
        <begin position="23"/>
        <end position="454"/>
    </location>
</feature>
<keyword evidence="4" id="KW-0812">Transmembrane</keyword>
<dbReference type="GO" id="GO:0005886">
    <property type="term" value="C:plasma membrane"/>
    <property type="evidence" value="ECO:0007669"/>
    <property type="project" value="TreeGrafter"/>
</dbReference>
<evidence type="ECO:0000256" key="3">
    <source>
        <dbReference type="SAM" id="MobiDB-lite"/>
    </source>
</evidence>
<keyword evidence="5" id="KW-0732">Signal</keyword>
<protein>
    <recommendedName>
        <fullName evidence="6">CUB domain-containing protein</fullName>
    </recommendedName>
</protein>
<feature type="region of interest" description="Disordered" evidence="3">
    <location>
        <begin position="38"/>
        <end position="59"/>
    </location>
</feature>
<dbReference type="EnsemblMetazoa" id="AAEL021376-RB">
    <property type="protein sequence ID" value="AAEL021376-PB"/>
    <property type="gene ID" value="AAEL021376"/>
</dbReference>
<dbReference type="AlphaFoldDB" id="A0A6I8TN84"/>
<feature type="transmembrane region" description="Helical" evidence="4">
    <location>
        <begin position="418"/>
        <end position="440"/>
    </location>
</feature>
<dbReference type="Proteomes" id="UP000008820">
    <property type="component" value="Chromosome 1"/>
</dbReference>
<dbReference type="PROSITE" id="PS01180">
    <property type="entry name" value="CUB"/>
    <property type="match status" value="2"/>
</dbReference>
<dbReference type="EnsemblMetazoa" id="AAEL021376-RA">
    <property type="protein sequence ID" value="AAEL021376-PA"/>
    <property type="gene ID" value="AAEL021376"/>
</dbReference>
<accession>A0A6I8TN84</accession>
<dbReference type="SMART" id="SM00042">
    <property type="entry name" value="CUB"/>
    <property type="match status" value="2"/>
</dbReference>
<dbReference type="SUPFAM" id="SSF49854">
    <property type="entry name" value="Spermadhesin, CUB domain"/>
    <property type="match status" value="2"/>
</dbReference>
<dbReference type="InterPro" id="IPR035914">
    <property type="entry name" value="Sperma_CUB_dom_sf"/>
</dbReference>
<dbReference type="InterPro" id="IPR000859">
    <property type="entry name" value="CUB_dom"/>
</dbReference>